<dbReference type="Proteomes" id="UP001174909">
    <property type="component" value="Unassembled WGS sequence"/>
</dbReference>
<name>A0AA35RH33_GEOBA</name>
<evidence type="ECO:0000256" key="1">
    <source>
        <dbReference type="ARBA" id="ARBA00007824"/>
    </source>
</evidence>
<dbReference type="PANTHER" id="PTHR13943:SF80">
    <property type="entry name" value="PHOSPHOLIPASE A AND ACYLTRANSFERASE 1-LIKE"/>
    <property type="match status" value="1"/>
</dbReference>
<dbReference type="GO" id="GO:0005737">
    <property type="term" value="C:cytoplasm"/>
    <property type="evidence" value="ECO:0007669"/>
    <property type="project" value="TreeGrafter"/>
</dbReference>
<dbReference type="AlphaFoldDB" id="A0AA35RH33"/>
<keyword evidence="3" id="KW-0378">Hydrolase</keyword>
<proteinExistence type="inferred from homology"/>
<keyword evidence="2" id="KW-0808">Transferase</keyword>
<dbReference type="InterPro" id="IPR007053">
    <property type="entry name" value="LRAT_dom"/>
</dbReference>
<dbReference type="Pfam" id="PF04970">
    <property type="entry name" value="LRAT"/>
    <property type="match status" value="1"/>
</dbReference>
<keyword evidence="7" id="KW-1185">Reference proteome</keyword>
<accession>A0AA35RH33</accession>
<dbReference type="GO" id="GO:0016410">
    <property type="term" value="F:N-acyltransferase activity"/>
    <property type="evidence" value="ECO:0007669"/>
    <property type="project" value="TreeGrafter"/>
</dbReference>
<dbReference type="EMBL" id="CASHTH010001047">
    <property type="protein sequence ID" value="CAI8010608.1"/>
    <property type="molecule type" value="Genomic_DNA"/>
</dbReference>
<evidence type="ECO:0000256" key="3">
    <source>
        <dbReference type="ARBA" id="ARBA00022801"/>
    </source>
</evidence>
<keyword evidence="4" id="KW-0443">Lipid metabolism</keyword>
<reference evidence="6" key="1">
    <citation type="submission" date="2023-03" db="EMBL/GenBank/DDBJ databases">
        <authorList>
            <person name="Steffen K."/>
            <person name="Cardenas P."/>
        </authorList>
    </citation>
    <scope>NUCLEOTIDE SEQUENCE</scope>
</reference>
<dbReference type="GO" id="GO:0004623">
    <property type="term" value="F:phospholipase A2 activity"/>
    <property type="evidence" value="ECO:0007669"/>
    <property type="project" value="TreeGrafter"/>
</dbReference>
<feature type="domain" description="LRAT" evidence="5">
    <location>
        <begin position="22"/>
        <end position="119"/>
    </location>
</feature>
<comment type="caution">
    <text evidence="6">The sequence shown here is derived from an EMBL/GenBank/DDBJ whole genome shotgun (WGS) entry which is preliminary data.</text>
</comment>
<gene>
    <name evidence="6" type="ORF">GBAR_LOCUS6967</name>
</gene>
<evidence type="ECO:0000256" key="2">
    <source>
        <dbReference type="ARBA" id="ARBA00022679"/>
    </source>
</evidence>
<protein>
    <recommendedName>
        <fullName evidence="5">LRAT domain-containing protein</fullName>
    </recommendedName>
</protein>
<dbReference type="GO" id="GO:0008970">
    <property type="term" value="F:phospholipase A1 activity"/>
    <property type="evidence" value="ECO:0007669"/>
    <property type="project" value="TreeGrafter"/>
</dbReference>
<evidence type="ECO:0000259" key="5">
    <source>
        <dbReference type="PROSITE" id="PS51934"/>
    </source>
</evidence>
<organism evidence="6 7">
    <name type="scientific">Geodia barretti</name>
    <name type="common">Barrett's horny sponge</name>
    <dbReference type="NCBI Taxonomy" id="519541"/>
    <lineage>
        <taxon>Eukaryota</taxon>
        <taxon>Metazoa</taxon>
        <taxon>Porifera</taxon>
        <taxon>Demospongiae</taxon>
        <taxon>Heteroscleromorpha</taxon>
        <taxon>Tetractinellida</taxon>
        <taxon>Astrophorina</taxon>
        <taxon>Geodiidae</taxon>
        <taxon>Geodia</taxon>
    </lineage>
</organism>
<dbReference type="PANTHER" id="PTHR13943">
    <property type="entry name" value="HRAS-LIKE SUPPRESSOR - RELATED"/>
    <property type="match status" value="1"/>
</dbReference>
<dbReference type="Gene3D" id="3.90.1720.10">
    <property type="entry name" value="endopeptidase domain like (from Nostoc punctiforme)"/>
    <property type="match status" value="1"/>
</dbReference>
<dbReference type="PROSITE" id="PS51934">
    <property type="entry name" value="LRAT"/>
    <property type="match status" value="1"/>
</dbReference>
<dbReference type="InterPro" id="IPR051496">
    <property type="entry name" value="H-rev107_PLA/AT"/>
</dbReference>
<sequence>MAVRRASAESITSLNELKPGNHIKVNQGLYDHHMIVVNVVSYNTITVIHKRKQQLAVVEEDIYCYTPDKIIRMVYYSPYNQQEIIERARQRIGEYYNLLFANCEHFATEVRTGTPVSLQVETRKQQPAVEEIVYYTPDKIILLEYGSPTANKRSLREQDN</sequence>
<evidence type="ECO:0000313" key="6">
    <source>
        <dbReference type="EMBL" id="CAI8010608.1"/>
    </source>
</evidence>
<comment type="similarity">
    <text evidence="1">Belongs to the H-rev107 family.</text>
</comment>
<dbReference type="GO" id="GO:0070292">
    <property type="term" value="P:N-acylphosphatidylethanolamine metabolic process"/>
    <property type="evidence" value="ECO:0007669"/>
    <property type="project" value="TreeGrafter"/>
</dbReference>
<evidence type="ECO:0000313" key="7">
    <source>
        <dbReference type="Proteomes" id="UP001174909"/>
    </source>
</evidence>
<evidence type="ECO:0000256" key="4">
    <source>
        <dbReference type="ARBA" id="ARBA00023098"/>
    </source>
</evidence>